<proteinExistence type="predicted"/>
<dbReference type="Proteomes" id="UP001292094">
    <property type="component" value="Unassembled WGS sequence"/>
</dbReference>
<sequence length="189" mass="20974">MPSGTFDNRRVFTNGYGNSKVRKARLVNEGVVVAATTRDQNNLSETVWGNYGNCRTLILNLNYNKNNTISALRLLERIGYWKLSETRVVVVGGMPEMKDVLLHHSFRNTANALYLAINPEHLVTSRSGLHFNSNLSSESLLLTCSLSCRIFLIILLKQNTLLDMRRSRAAVTSSNMSPAGDALDASNAK</sequence>
<dbReference type="AlphaFoldDB" id="A0AAE1Q809"/>
<organism evidence="1 2">
    <name type="scientific">Petrolisthes manimaculis</name>
    <dbReference type="NCBI Taxonomy" id="1843537"/>
    <lineage>
        <taxon>Eukaryota</taxon>
        <taxon>Metazoa</taxon>
        <taxon>Ecdysozoa</taxon>
        <taxon>Arthropoda</taxon>
        <taxon>Crustacea</taxon>
        <taxon>Multicrustacea</taxon>
        <taxon>Malacostraca</taxon>
        <taxon>Eumalacostraca</taxon>
        <taxon>Eucarida</taxon>
        <taxon>Decapoda</taxon>
        <taxon>Pleocyemata</taxon>
        <taxon>Anomura</taxon>
        <taxon>Galatheoidea</taxon>
        <taxon>Porcellanidae</taxon>
        <taxon>Petrolisthes</taxon>
    </lineage>
</organism>
<dbReference type="EMBL" id="JAWZYT010000553">
    <property type="protein sequence ID" value="KAK4321915.1"/>
    <property type="molecule type" value="Genomic_DNA"/>
</dbReference>
<comment type="caution">
    <text evidence="1">The sequence shown here is derived from an EMBL/GenBank/DDBJ whole genome shotgun (WGS) entry which is preliminary data.</text>
</comment>
<gene>
    <name evidence="1" type="ORF">Pmani_007297</name>
</gene>
<evidence type="ECO:0000313" key="1">
    <source>
        <dbReference type="EMBL" id="KAK4321915.1"/>
    </source>
</evidence>
<accession>A0AAE1Q809</accession>
<protein>
    <submittedName>
        <fullName evidence="1">Uncharacterized protein</fullName>
    </submittedName>
</protein>
<evidence type="ECO:0000313" key="2">
    <source>
        <dbReference type="Proteomes" id="UP001292094"/>
    </source>
</evidence>
<keyword evidence="2" id="KW-1185">Reference proteome</keyword>
<reference evidence="1" key="1">
    <citation type="submission" date="2023-11" db="EMBL/GenBank/DDBJ databases">
        <title>Genome assemblies of two species of porcelain crab, Petrolisthes cinctipes and Petrolisthes manimaculis (Anomura: Porcellanidae).</title>
        <authorList>
            <person name="Angst P."/>
        </authorList>
    </citation>
    <scope>NUCLEOTIDE SEQUENCE</scope>
    <source>
        <strain evidence="1">PB745_02</strain>
        <tissue evidence="1">Gill</tissue>
    </source>
</reference>
<name>A0AAE1Q809_9EUCA</name>